<dbReference type="GO" id="GO:0009252">
    <property type="term" value="P:peptidoglycan biosynthetic process"/>
    <property type="evidence" value="ECO:0007669"/>
    <property type="project" value="UniProtKB-UniPathway"/>
</dbReference>
<dbReference type="InterPro" id="IPR041280">
    <property type="entry name" value="Big_10"/>
</dbReference>
<feature type="transmembrane region" description="Helical" evidence="15">
    <location>
        <begin position="53"/>
        <end position="77"/>
    </location>
</feature>
<evidence type="ECO:0000256" key="10">
    <source>
        <dbReference type="ARBA" id="ARBA00023315"/>
    </source>
</evidence>
<protein>
    <submittedName>
        <fullName evidence="18">Uncharacterized protein</fullName>
    </submittedName>
</protein>
<evidence type="ECO:0000256" key="4">
    <source>
        <dbReference type="ARBA" id="ARBA00022679"/>
    </source>
</evidence>
<keyword evidence="10" id="KW-0012">Acyltransferase</keyword>
<dbReference type="PROSITE" id="PS52029">
    <property type="entry name" value="LD_TPASE"/>
    <property type="match status" value="1"/>
</dbReference>
<evidence type="ECO:0000256" key="11">
    <source>
        <dbReference type="ARBA" id="ARBA00023316"/>
    </source>
</evidence>
<evidence type="ECO:0000313" key="18">
    <source>
        <dbReference type="EMBL" id="BCI91991.1"/>
    </source>
</evidence>
<dbReference type="Gene3D" id="1.20.1250.20">
    <property type="entry name" value="MFS general substrate transporter like domains"/>
    <property type="match status" value="2"/>
</dbReference>
<dbReference type="PANTHER" id="PTHR43124:SF3">
    <property type="entry name" value="CHLORAMPHENICOL EFFLUX PUMP RV0191"/>
    <property type="match status" value="1"/>
</dbReference>
<keyword evidence="7 13" id="KW-0573">Peptidoglycan synthesis</keyword>
<dbReference type="PANTHER" id="PTHR43124">
    <property type="entry name" value="PURINE EFFLUX PUMP PBUE"/>
    <property type="match status" value="1"/>
</dbReference>
<dbReference type="Gene3D" id="2.40.440.10">
    <property type="entry name" value="L,D-transpeptidase catalytic domain-like"/>
    <property type="match status" value="1"/>
</dbReference>
<evidence type="ECO:0000259" key="17">
    <source>
        <dbReference type="PROSITE" id="PS52029"/>
    </source>
</evidence>
<dbReference type="SUPFAM" id="SSF103473">
    <property type="entry name" value="MFS general substrate transporter"/>
    <property type="match status" value="1"/>
</dbReference>
<feature type="transmembrane region" description="Helical" evidence="15">
    <location>
        <begin position="113"/>
        <end position="138"/>
    </location>
</feature>
<evidence type="ECO:0000259" key="16">
    <source>
        <dbReference type="PROSITE" id="PS50850"/>
    </source>
</evidence>
<dbReference type="UniPathway" id="UPA00219"/>
<feature type="transmembrane region" description="Helical" evidence="15">
    <location>
        <begin position="220"/>
        <end position="246"/>
    </location>
</feature>
<dbReference type="Pfam" id="PF07690">
    <property type="entry name" value="MFS_1"/>
    <property type="match status" value="1"/>
</dbReference>
<proteinExistence type="predicted"/>
<gene>
    <name evidence="18" type="ORF">NIIDMKKI_71970</name>
</gene>
<evidence type="ECO:0000256" key="5">
    <source>
        <dbReference type="ARBA" id="ARBA00022692"/>
    </source>
</evidence>
<dbReference type="InterPro" id="IPR005490">
    <property type="entry name" value="LD_TPept_cat_dom"/>
</dbReference>
<dbReference type="InterPro" id="IPR050189">
    <property type="entry name" value="MFS_Efflux_Transporters"/>
</dbReference>
<feature type="active site" description="Proton donor/acceptor" evidence="13">
    <location>
        <position position="746"/>
    </location>
</feature>
<keyword evidence="3" id="KW-1003">Cell membrane</keyword>
<feature type="active site" description="Nucleophile" evidence="13">
    <location>
        <position position="764"/>
    </location>
</feature>
<evidence type="ECO:0000256" key="12">
    <source>
        <dbReference type="ARBA" id="ARBA00060592"/>
    </source>
</evidence>
<dbReference type="InterPro" id="IPR036259">
    <property type="entry name" value="MFS_trans_sf"/>
</dbReference>
<dbReference type="InterPro" id="IPR011701">
    <property type="entry name" value="MFS"/>
</dbReference>
<dbReference type="GO" id="GO:0008360">
    <property type="term" value="P:regulation of cell shape"/>
    <property type="evidence" value="ECO:0007669"/>
    <property type="project" value="UniProtKB-UniRule"/>
</dbReference>
<keyword evidence="4" id="KW-0808">Transferase</keyword>
<feature type="transmembrane region" description="Helical" evidence="15">
    <location>
        <begin position="381"/>
        <end position="400"/>
    </location>
</feature>
<dbReference type="InterPro" id="IPR020846">
    <property type="entry name" value="MFS_dom"/>
</dbReference>
<evidence type="ECO:0000256" key="13">
    <source>
        <dbReference type="PROSITE-ProRule" id="PRU01373"/>
    </source>
</evidence>
<dbReference type="Proteomes" id="UP000516380">
    <property type="component" value="Chromosome"/>
</dbReference>
<feature type="transmembrane region" description="Helical" evidence="15">
    <location>
        <begin position="89"/>
        <end position="107"/>
    </location>
</feature>
<feature type="domain" description="L,D-TPase catalytic" evidence="17">
    <location>
        <begin position="661"/>
        <end position="788"/>
    </location>
</feature>
<evidence type="ECO:0000313" key="19">
    <source>
        <dbReference type="Proteomes" id="UP000516380"/>
    </source>
</evidence>
<evidence type="ECO:0000256" key="6">
    <source>
        <dbReference type="ARBA" id="ARBA00022960"/>
    </source>
</evidence>
<name>A0A7G1IM09_MYCKA</name>
<feature type="transmembrane region" description="Helical" evidence="15">
    <location>
        <begin position="354"/>
        <end position="375"/>
    </location>
</feature>
<feature type="region of interest" description="Disordered" evidence="14">
    <location>
        <begin position="504"/>
        <end position="551"/>
    </location>
</feature>
<comment type="pathway">
    <text evidence="12">Glycan biosynthesis.</text>
</comment>
<keyword evidence="8 15" id="KW-1133">Transmembrane helix</keyword>
<evidence type="ECO:0000256" key="8">
    <source>
        <dbReference type="ARBA" id="ARBA00022989"/>
    </source>
</evidence>
<evidence type="ECO:0000256" key="3">
    <source>
        <dbReference type="ARBA" id="ARBA00022475"/>
    </source>
</evidence>
<dbReference type="EMBL" id="AP023343">
    <property type="protein sequence ID" value="BCI91991.1"/>
    <property type="molecule type" value="Genomic_DNA"/>
</dbReference>
<feature type="transmembrane region" description="Helical" evidence="15">
    <location>
        <begin position="23"/>
        <end position="47"/>
    </location>
</feature>
<dbReference type="InterPro" id="IPR038063">
    <property type="entry name" value="Transpep_catalytic_dom"/>
</dbReference>
<evidence type="ECO:0000256" key="9">
    <source>
        <dbReference type="ARBA" id="ARBA00023136"/>
    </source>
</evidence>
<dbReference type="AlphaFoldDB" id="A0A7G1IM09"/>
<feature type="compositionally biased region" description="Low complexity" evidence="14">
    <location>
        <begin position="468"/>
        <end position="483"/>
    </location>
</feature>
<dbReference type="GO" id="GO:0071555">
    <property type="term" value="P:cell wall organization"/>
    <property type="evidence" value="ECO:0007669"/>
    <property type="project" value="UniProtKB-UniRule"/>
</dbReference>
<dbReference type="GO" id="GO:0022857">
    <property type="term" value="F:transmembrane transporter activity"/>
    <property type="evidence" value="ECO:0007669"/>
    <property type="project" value="InterPro"/>
</dbReference>
<keyword evidence="19" id="KW-1185">Reference proteome</keyword>
<evidence type="ECO:0000256" key="7">
    <source>
        <dbReference type="ARBA" id="ARBA00022984"/>
    </source>
</evidence>
<evidence type="ECO:0000256" key="1">
    <source>
        <dbReference type="ARBA" id="ARBA00004651"/>
    </source>
</evidence>
<feature type="domain" description="Major facilitator superfamily (MFS) profile" evidence="16">
    <location>
        <begin position="21"/>
        <end position="403"/>
    </location>
</feature>
<feature type="transmembrane region" description="Helical" evidence="15">
    <location>
        <begin position="176"/>
        <end position="196"/>
    </location>
</feature>
<sequence>MTADTRTVAPAAGPWTPRIAAQLAVLAAAAFTYVTAEILPVGALSAIARNLNISIVLVGTLLSWYALVAALTTVPLVRWTAHWPRRRTLVVALVCLTVSQLISALAPNFAVLAAGRVLCAVTHGLLWSVIAPIATRLVPASHAGRATTSIYVGTSLALVVGSPLTAVMSLMWGWRLAAVCVTVAAAVVTVAARLLLPELVLSADQLQHVGPRSRHHRNRALIIVSLITMIGVTGHFVSYTYIVVVIRQVVGVHGPSQAWLLAAYGVAGVIAVALVARPLDRRPKGAVIFCVAGLTVAFVVLTGLAFGGDRAPVTTLVVGTGAIVLWGAAATAVSPMLQSAAMRSGADDPDGASGLYVTAFQLGIMAGSLAGGLLYERSVALMLTASAILMGVALVAVSAVRRVFEAADDAASNTGRATSHLTNTAGQRCELGGWCGAGRLRGRKVAAVLCHTGGQDVTGGMTYVALDQGPQQGQQGQKAQKGQPLRRGERSGVVSVLLLGAGPALADPDQVPGDPDVVAPAEPADPAAPAPDPLALPPADPLAPPPPDPLAIPVAAGPVAGQDPTPFVGDPPFRPPTFNPVNGAMVGVAKPIIINFQVPIADRPMAESAIHISSIPPVPGKFYWMSPTQVRWRPLQFWPANTAVNIDAAGTRSSFRTGDALVATADDATHQMTITRNGVVQQTFPMSMGMSAGNHQTPNGTYYVLEKFPTVVMDSSTYGVPVNSAQGYKVTVSDAVRIDNSGNFVHSAPWSVGDQGKRNVSHGCINLSPTNAKWFYDNFGSGDPVVVKNSVGTYNKNDGAQDWQI</sequence>
<keyword evidence="9 15" id="KW-0472">Membrane</keyword>
<keyword evidence="5 15" id="KW-0812">Transmembrane</keyword>
<comment type="subcellular location">
    <subcellularLocation>
        <location evidence="1">Cell membrane</location>
        <topology evidence="1">Multi-pass membrane protein</topology>
    </subcellularLocation>
</comment>
<dbReference type="Gene3D" id="2.60.40.3710">
    <property type="match status" value="1"/>
</dbReference>
<dbReference type="PROSITE" id="PS50850">
    <property type="entry name" value="MFS"/>
    <property type="match status" value="1"/>
</dbReference>
<feature type="compositionally biased region" description="Pro residues" evidence="14">
    <location>
        <begin position="526"/>
        <end position="550"/>
    </location>
</feature>
<evidence type="ECO:0000256" key="15">
    <source>
        <dbReference type="SAM" id="Phobius"/>
    </source>
</evidence>
<evidence type="ECO:0000256" key="2">
    <source>
        <dbReference type="ARBA" id="ARBA00004752"/>
    </source>
</evidence>
<feature type="compositionally biased region" description="Low complexity" evidence="14">
    <location>
        <begin position="504"/>
        <end position="525"/>
    </location>
</feature>
<feature type="region of interest" description="Disordered" evidence="14">
    <location>
        <begin position="467"/>
        <end position="489"/>
    </location>
</feature>
<feature type="transmembrane region" description="Helical" evidence="15">
    <location>
        <begin position="258"/>
        <end position="279"/>
    </location>
</feature>
<feature type="transmembrane region" description="Helical" evidence="15">
    <location>
        <begin position="286"/>
        <end position="307"/>
    </location>
</feature>
<dbReference type="CDD" id="cd17324">
    <property type="entry name" value="MFS_NepI_like"/>
    <property type="match status" value="1"/>
</dbReference>
<evidence type="ECO:0000256" key="14">
    <source>
        <dbReference type="SAM" id="MobiDB-lite"/>
    </source>
</evidence>
<dbReference type="CDD" id="cd16913">
    <property type="entry name" value="YkuD_like"/>
    <property type="match status" value="1"/>
</dbReference>
<keyword evidence="11 13" id="KW-0961">Cell wall biogenesis/degradation</keyword>
<reference evidence="18 19" key="1">
    <citation type="submission" date="2020-07" db="EMBL/GenBank/DDBJ databases">
        <title>Mycobacterium kansasii (former subtype) with zoonotic potential isolated from diseased indoor pet cat, Japan.</title>
        <authorList>
            <person name="Fukano H."/>
            <person name="Terazono T."/>
            <person name="Hoshino Y."/>
        </authorList>
    </citation>
    <scope>NUCLEOTIDE SEQUENCE [LARGE SCALE GENOMIC DNA]</scope>
    <source>
        <strain evidence="18 19">Kuro-I</strain>
    </source>
</reference>
<dbReference type="GO" id="GO:0016746">
    <property type="term" value="F:acyltransferase activity"/>
    <property type="evidence" value="ECO:0007669"/>
    <property type="project" value="UniProtKB-KW"/>
</dbReference>
<feature type="transmembrane region" description="Helical" evidence="15">
    <location>
        <begin position="150"/>
        <end position="170"/>
    </location>
</feature>
<dbReference type="Pfam" id="PF03734">
    <property type="entry name" value="YkuD"/>
    <property type="match status" value="1"/>
</dbReference>
<dbReference type="FunFam" id="2.40.440.10:FF:000008">
    <property type="entry name" value="L,D-transpeptidase 1"/>
    <property type="match status" value="1"/>
</dbReference>
<keyword evidence="6 13" id="KW-0133">Cell shape</keyword>
<dbReference type="SUPFAM" id="SSF141523">
    <property type="entry name" value="L,D-transpeptidase catalytic domain-like"/>
    <property type="match status" value="1"/>
</dbReference>
<feature type="transmembrane region" description="Helical" evidence="15">
    <location>
        <begin position="313"/>
        <end position="333"/>
    </location>
</feature>
<comment type="pathway">
    <text evidence="2 13">Cell wall biogenesis; peptidoglycan biosynthesis.</text>
</comment>
<dbReference type="CDD" id="cd13431">
    <property type="entry name" value="LDT_IgD_like_1"/>
    <property type="match status" value="1"/>
</dbReference>
<organism evidence="18 19">
    <name type="scientific">Mycobacterium kansasii</name>
    <dbReference type="NCBI Taxonomy" id="1768"/>
    <lineage>
        <taxon>Bacteria</taxon>
        <taxon>Bacillati</taxon>
        <taxon>Actinomycetota</taxon>
        <taxon>Actinomycetes</taxon>
        <taxon>Mycobacteriales</taxon>
        <taxon>Mycobacteriaceae</taxon>
        <taxon>Mycobacterium</taxon>
    </lineage>
</organism>
<accession>A0A7G1IM09</accession>
<dbReference type="GO" id="GO:0005886">
    <property type="term" value="C:plasma membrane"/>
    <property type="evidence" value="ECO:0007669"/>
    <property type="project" value="UniProtKB-SubCell"/>
</dbReference>
<dbReference type="Pfam" id="PF17964">
    <property type="entry name" value="Big_10"/>
    <property type="match status" value="1"/>
</dbReference>